<comment type="caution">
    <text evidence="1">The sequence shown here is derived from an EMBL/GenBank/DDBJ whole genome shotgun (WGS) entry which is preliminary data.</text>
</comment>
<evidence type="ECO:0000313" key="1">
    <source>
        <dbReference type="EMBL" id="GAA4385767.1"/>
    </source>
</evidence>
<sequence>MKSPRLLGQAAYARGATRRVHLRPFHHRTALELSGSGYQPAGATGGGADVGAVNVVPRRRAPAAFAAAAAFAVEAAGAVVGSPACAPEVKADGAGIRAPPRASSLVAVRRPVLRGIV</sequence>
<dbReference type="EMBL" id="BAABFR010000008">
    <property type="protein sequence ID" value="GAA4385767.1"/>
    <property type="molecule type" value="Genomic_DNA"/>
</dbReference>
<accession>A0ABP8J6J7</accession>
<gene>
    <name evidence="1" type="ORF">GCM10023147_07890</name>
</gene>
<name>A0ABP8J6J7_9ACTN</name>
<reference evidence="2" key="1">
    <citation type="journal article" date="2019" name="Int. J. Syst. Evol. Microbiol.">
        <title>The Global Catalogue of Microorganisms (GCM) 10K type strain sequencing project: providing services to taxonomists for standard genome sequencing and annotation.</title>
        <authorList>
            <consortium name="The Broad Institute Genomics Platform"/>
            <consortium name="The Broad Institute Genome Sequencing Center for Infectious Disease"/>
            <person name="Wu L."/>
            <person name="Ma J."/>
        </authorList>
    </citation>
    <scope>NUCLEOTIDE SEQUENCE [LARGE SCALE GENOMIC DNA]</scope>
    <source>
        <strain evidence="2">JCM 17688</strain>
    </source>
</reference>
<proteinExistence type="predicted"/>
<evidence type="ECO:0000313" key="2">
    <source>
        <dbReference type="Proteomes" id="UP001500635"/>
    </source>
</evidence>
<dbReference type="Proteomes" id="UP001500635">
    <property type="component" value="Unassembled WGS sequence"/>
</dbReference>
<protein>
    <recommendedName>
        <fullName evidence="3">DUF4236 domain-containing protein</fullName>
    </recommendedName>
</protein>
<organism evidence="1 2">
    <name type="scientific">Tsukamurella soli</name>
    <dbReference type="NCBI Taxonomy" id="644556"/>
    <lineage>
        <taxon>Bacteria</taxon>
        <taxon>Bacillati</taxon>
        <taxon>Actinomycetota</taxon>
        <taxon>Actinomycetes</taxon>
        <taxon>Mycobacteriales</taxon>
        <taxon>Tsukamurellaceae</taxon>
        <taxon>Tsukamurella</taxon>
    </lineage>
</organism>
<keyword evidence="2" id="KW-1185">Reference proteome</keyword>
<evidence type="ECO:0008006" key="3">
    <source>
        <dbReference type="Google" id="ProtNLM"/>
    </source>
</evidence>